<dbReference type="Proteomes" id="UP000251314">
    <property type="component" value="Unassembled WGS sequence"/>
</dbReference>
<dbReference type="EMBL" id="RCMK01000539">
    <property type="protein sequence ID" value="KAG2923148.1"/>
    <property type="molecule type" value="Genomic_DNA"/>
</dbReference>
<dbReference type="Pfam" id="PF00078">
    <property type="entry name" value="RVT_1"/>
    <property type="match status" value="1"/>
</dbReference>
<reference evidence="2" key="2">
    <citation type="submission" date="2018-10" db="EMBL/GenBank/DDBJ databases">
        <title>Effector identification in a new, highly contiguous assembly of the strawberry crown rot pathogen Phytophthora cactorum.</title>
        <authorList>
            <person name="Armitage A.D."/>
            <person name="Nellist C.F."/>
            <person name="Bates H."/>
            <person name="Vickerstaff R.J."/>
            <person name="Harrison R.J."/>
        </authorList>
    </citation>
    <scope>NUCLEOTIDE SEQUENCE</scope>
    <source>
        <strain evidence="2">4032</strain>
        <strain evidence="3">4040</strain>
    </source>
</reference>
<dbReference type="Gene3D" id="3.10.10.10">
    <property type="entry name" value="HIV Type 1 Reverse Transcriptase, subunit A, domain 1"/>
    <property type="match status" value="1"/>
</dbReference>
<reference evidence="4 5" key="1">
    <citation type="submission" date="2018-01" db="EMBL/GenBank/DDBJ databases">
        <title>Draft genome of the strawberry crown rot pathogen Phytophthora cactorum.</title>
        <authorList>
            <person name="Armitage A.D."/>
            <person name="Lysoe E."/>
            <person name="Nellist C.F."/>
            <person name="Harrison R.J."/>
            <person name="Brurberg M.B."/>
        </authorList>
    </citation>
    <scope>NUCLEOTIDE SEQUENCE [LARGE SCALE GENOMIC DNA]</scope>
    <source>
        <strain evidence="4 5">10300</strain>
    </source>
</reference>
<sequence>MLAAGVIEEGKGAWGFFVVLVRKKGGKVRFCVDLRALNKVTIQDVYPLPRIDDALKALSGALWFNTLDLKVTFGQIKMARGDKTKTVFTTKQGLYQFVGMSFGVTNAPSTCHRMINVLRGLTWTTCLVHLDDIVVHTRGSIERHVFCVLERLKCAGFILKLKSVCSRRGTWST</sequence>
<name>A0A329S4J4_9STRA</name>
<dbReference type="Gene3D" id="3.30.70.270">
    <property type="match status" value="1"/>
</dbReference>
<dbReference type="EMBL" id="RCMI01000705">
    <property type="protein sequence ID" value="KAG2900218.1"/>
    <property type="molecule type" value="Genomic_DNA"/>
</dbReference>
<dbReference type="AlphaFoldDB" id="A0A329S4J4"/>
<dbReference type="VEuPathDB" id="FungiDB:PC110_g13147"/>
<keyword evidence="5" id="KW-1185">Reference proteome</keyword>
<dbReference type="OrthoDB" id="116900at2759"/>
<dbReference type="STRING" id="29920.A0A329S4J4"/>
<evidence type="ECO:0000313" key="4">
    <source>
        <dbReference type="EMBL" id="RAW30498.1"/>
    </source>
</evidence>
<evidence type="ECO:0000313" key="2">
    <source>
        <dbReference type="EMBL" id="KAG2900218.1"/>
    </source>
</evidence>
<dbReference type="InterPro" id="IPR043502">
    <property type="entry name" value="DNA/RNA_pol_sf"/>
</dbReference>
<proteinExistence type="predicted"/>
<evidence type="ECO:0000259" key="1">
    <source>
        <dbReference type="Pfam" id="PF00078"/>
    </source>
</evidence>
<dbReference type="SUPFAM" id="SSF56672">
    <property type="entry name" value="DNA/RNA polymerases"/>
    <property type="match status" value="1"/>
</dbReference>
<dbReference type="CDD" id="cd01647">
    <property type="entry name" value="RT_LTR"/>
    <property type="match status" value="1"/>
</dbReference>
<dbReference type="InterPro" id="IPR000477">
    <property type="entry name" value="RT_dom"/>
</dbReference>
<dbReference type="InterPro" id="IPR053134">
    <property type="entry name" value="RNA-dir_DNA_polymerase"/>
</dbReference>
<feature type="domain" description="Reverse transcriptase" evidence="1">
    <location>
        <begin position="21"/>
        <end position="161"/>
    </location>
</feature>
<dbReference type="EMBL" id="MJFZ01000367">
    <property type="protein sequence ID" value="RAW30498.1"/>
    <property type="molecule type" value="Genomic_DNA"/>
</dbReference>
<accession>A0A329S4J4</accession>
<dbReference type="Proteomes" id="UP000774804">
    <property type="component" value="Unassembled WGS sequence"/>
</dbReference>
<dbReference type="PANTHER" id="PTHR24559:SF444">
    <property type="entry name" value="REVERSE TRANSCRIPTASE DOMAIN-CONTAINING PROTEIN"/>
    <property type="match status" value="1"/>
</dbReference>
<dbReference type="PANTHER" id="PTHR24559">
    <property type="entry name" value="TRANSPOSON TY3-I GAG-POL POLYPROTEIN"/>
    <property type="match status" value="1"/>
</dbReference>
<dbReference type="Proteomes" id="UP000736787">
    <property type="component" value="Unassembled WGS sequence"/>
</dbReference>
<comment type="caution">
    <text evidence="4">The sequence shown here is derived from an EMBL/GenBank/DDBJ whole genome shotgun (WGS) entry which is preliminary data.</text>
</comment>
<gene>
    <name evidence="4" type="ORF">PC110_g13147</name>
    <name evidence="2" type="ORF">PC115_g16299</name>
    <name evidence="3" type="ORF">PC117_g15788</name>
</gene>
<organism evidence="4 5">
    <name type="scientific">Phytophthora cactorum</name>
    <dbReference type="NCBI Taxonomy" id="29920"/>
    <lineage>
        <taxon>Eukaryota</taxon>
        <taxon>Sar</taxon>
        <taxon>Stramenopiles</taxon>
        <taxon>Oomycota</taxon>
        <taxon>Peronosporomycetes</taxon>
        <taxon>Peronosporales</taxon>
        <taxon>Peronosporaceae</taxon>
        <taxon>Phytophthora</taxon>
    </lineage>
</organism>
<evidence type="ECO:0000313" key="5">
    <source>
        <dbReference type="Proteomes" id="UP000251314"/>
    </source>
</evidence>
<protein>
    <recommendedName>
        <fullName evidence="1">Reverse transcriptase domain-containing protein</fullName>
    </recommendedName>
</protein>
<evidence type="ECO:0000313" key="3">
    <source>
        <dbReference type="EMBL" id="KAG2923148.1"/>
    </source>
</evidence>
<dbReference type="InterPro" id="IPR043128">
    <property type="entry name" value="Rev_trsase/Diguanyl_cyclase"/>
</dbReference>